<dbReference type="STRING" id="763407.A0A167N3G7"/>
<evidence type="ECO:0000313" key="2">
    <source>
        <dbReference type="Proteomes" id="UP000077315"/>
    </source>
</evidence>
<dbReference type="Proteomes" id="UP000077315">
    <property type="component" value="Unassembled WGS sequence"/>
</dbReference>
<dbReference type="RefSeq" id="XP_018292920.1">
    <property type="nucleotide sequence ID" value="XM_018433806.1"/>
</dbReference>
<feature type="non-terminal residue" evidence="1">
    <location>
        <position position="119"/>
    </location>
</feature>
<accession>A0A167N3G7</accession>
<gene>
    <name evidence="1" type="ORF">PHYBLDRAFT_158530</name>
</gene>
<dbReference type="InterPro" id="IPR036397">
    <property type="entry name" value="RNaseH_sf"/>
</dbReference>
<evidence type="ECO:0008006" key="3">
    <source>
        <dbReference type="Google" id="ProtNLM"/>
    </source>
</evidence>
<reference evidence="2" key="1">
    <citation type="submission" date="2015-06" db="EMBL/GenBank/DDBJ databases">
        <title>Expansion of signal transduction pathways in fungi by whole-genome duplication.</title>
        <authorList>
            <consortium name="DOE Joint Genome Institute"/>
            <person name="Corrochano L.M."/>
            <person name="Kuo A."/>
            <person name="Marcet-Houben M."/>
            <person name="Polaino S."/>
            <person name="Salamov A."/>
            <person name="Villalobos J.M."/>
            <person name="Alvarez M.I."/>
            <person name="Avalos J."/>
            <person name="Benito E.P."/>
            <person name="Benoit I."/>
            <person name="Burger G."/>
            <person name="Camino L.P."/>
            <person name="Canovas D."/>
            <person name="Cerda-Olmedo E."/>
            <person name="Cheng J.-F."/>
            <person name="Dominguez A."/>
            <person name="Elias M."/>
            <person name="Eslava A.P."/>
            <person name="Glaser F."/>
            <person name="Grimwood J."/>
            <person name="Gutierrez G."/>
            <person name="Heitman J."/>
            <person name="Henrissat B."/>
            <person name="Iturriaga E.A."/>
            <person name="Lang B.F."/>
            <person name="Lavin J.L."/>
            <person name="Lee S."/>
            <person name="Li W."/>
            <person name="Lindquist E."/>
            <person name="Lopez-Garcia S."/>
            <person name="Luque E.M."/>
            <person name="Marcos A.T."/>
            <person name="Martin J."/>
            <person name="McCluskey K."/>
            <person name="Medina H.R."/>
            <person name="Miralles-Duran A."/>
            <person name="Miyazaki A."/>
            <person name="Munoz-Torres E."/>
            <person name="Oguiza J.A."/>
            <person name="Ohm R."/>
            <person name="Olmedo M."/>
            <person name="Orejas M."/>
            <person name="Ortiz-Castellanos L."/>
            <person name="Pisabarro A.G."/>
            <person name="Rodriguez-Romero J."/>
            <person name="Ruiz-Herrera J."/>
            <person name="Ruiz-Vazquez R."/>
            <person name="Sanz C."/>
            <person name="Schackwitz W."/>
            <person name="Schmutz J."/>
            <person name="Shahriari M."/>
            <person name="Shelest E."/>
            <person name="Silva-Franco F."/>
            <person name="Soanes D."/>
            <person name="Syed K."/>
            <person name="Tagua V.G."/>
            <person name="Talbot N.J."/>
            <person name="Thon M."/>
            <person name="De vries R.P."/>
            <person name="Wiebenga A."/>
            <person name="Yadav J.S."/>
            <person name="Braun E.L."/>
            <person name="Baker S."/>
            <person name="Garre V."/>
            <person name="Horwitz B."/>
            <person name="Torres-Martinez S."/>
            <person name="Idnurm A."/>
            <person name="Herrera-Estrella A."/>
            <person name="Gabaldon T."/>
            <person name="Grigoriev I.V."/>
        </authorList>
    </citation>
    <scope>NUCLEOTIDE SEQUENCE [LARGE SCALE GENOMIC DNA]</scope>
    <source>
        <strain evidence="2">NRRL 1555(-)</strain>
    </source>
</reference>
<dbReference type="AlphaFoldDB" id="A0A167N3G7"/>
<dbReference type="VEuPathDB" id="FungiDB:PHYBLDRAFT_158530"/>
<keyword evidence="2" id="KW-1185">Reference proteome</keyword>
<sequence length="119" mass="13841">MKKDCNATLEEPTNAMRLMIGKYICKNNICKAIFFSKDGNLRIWRFPLEKFKSDCIMPRVQFGGGLVMVWGCPLKRIINSLDQFGYINLLERKLLPFYGCLSERHDGKFIYQDNNAPCH</sequence>
<dbReference type="EMBL" id="KV440978">
    <property type="protein sequence ID" value="OAD74880.1"/>
    <property type="molecule type" value="Genomic_DNA"/>
</dbReference>
<dbReference type="InParanoid" id="A0A167N3G7"/>
<organism evidence="1 2">
    <name type="scientific">Phycomyces blakesleeanus (strain ATCC 8743b / DSM 1359 / FGSC 10004 / NBRC 33097 / NRRL 1555)</name>
    <dbReference type="NCBI Taxonomy" id="763407"/>
    <lineage>
        <taxon>Eukaryota</taxon>
        <taxon>Fungi</taxon>
        <taxon>Fungi incertae sedis</taxon>
        <taxon>Mucoromycota</taxon>
        <taxon>Mucoromycotina</taxon>
        <taxon>Mucoromycetes</taxon>
        <taxon>Mucorales</taxon>
        <taxon>Phycomycetaceae</taxon>
        <taxon>Phycomyces</taxon>
    </lineage>
</organism>
<dbReference type="Gene3D" id="3.30.420.10">
    <property type="entry name" value="Ribonuclease H-like superfamily/Ribonuclease H"/>
    <property type="match status" value="1"/>
</dbReference>
<protein>
    <recommendedName>
        <fullName evidence="3">Transposable element Tc1 transposase</fullName>
    </recommendedName>
</protein>
<name>A0A167N3G7_PHYB8</name>
<dbReference type="GO" id="GO:0003676">
    <property type="term" value="F:nucleic acid binding"/>
    <property type="evidence" value="ECO:0007669"/>
    <property type="project" value="InterPro"/>
</dbReference>
<dbReference type="OrthoDB" id="4843387at2759"/>
<proteinExistence type="predicted"/>
<dbReference type="GeneID" id="28994712"/>
<evidence type="ECO:0000313" key="1">
    <source>
        <dbReference type="EMBL" id="OAD74880.1"/>
    </source>
</evidence>